<name>A0ABR3MRF8_9TELE</name>
<protein>
    <submittedName>
        <fullName evidence="1">Uncharacterized protein</fullName>
    </submittedName>
</protein>
<gene>
    <name evidence="1" type="ORF">QQF64_002896</name>
</gene>
<evidence type="ECO:0000313" key="1">
    <source>
        <dbReference type="EMBL" id="KAL1267221.1"/>
    </source>
</evidence>
<evidence type="ECO:0000313" key="2">
    <source>
        <dbReference type="Proteomes" id="UP001558613"/>
    </source>
</evidence>
<organism evidence="1 2">
    <name type="scientific">Cirrhinus molitorella</name>
    <name type="common">mud carp</name>
    <dbReference type="NCBI Taxonomy" id="172907"/>
    <lineage>
        <taxon>Eukaryota</taxon>
        <taxon>Metazoa</taxon>
        <taxon>Chordata</taxon>
        <taxon>Craniata</taxon>
        <taxon>Vertebrata</taxon>
        <taxon>Euteleostomi</taxon>
        <taxon>Actinopterygii</taxon>
        <taxon>Neopterygii</taxon>
        <taxon>Teleostei</taxon>
        <taxon>Ostariophysi</taxon>
        <taxon>Cypriniformes</taxon>
        <taxon>Cyprinidae</taxon>
        <taxon>Labeoninae</taxon>
        <taxon>Labeonini</taxon>
        <taxon>Cirrhinus</taxon>
    </lineage>
</organism>
<dbReference type="EMBL" id="JAYMGO010000010">
    <property type="protein sequence ID" value="KAL1267221.1"/>
    <property type="molecule type" value="Genomic_DNA"/>
</dbReference>
<comment type="caution">
    <text evidence="1">The sequence shown here is derived from an EMBL/GenBank/DDBJ whole genome shotgun (WGS) entry which is preliminary data.</text>
</comment>
<dbReference type="Proteomes" id="UP001558613">
    <property type="component" value="Unassembled WGS sequence"/>
</dbReference>
<reference evidence="1 2" key="1">
    <citation type="submission" date="2023-09" db="EMBL/GenBank/DDBJ databases">
        <authorList>
            <person name="Wang M."/>
        </authorList>
    </citation>
    <scope>NUCLEOTIDE SEQUENCE [LARGE SCALE GENOMIC DNA]</scope>
    <source>
        <strain evidence="1">GT-2023</strain>
        <tissue evidence="1">Liver</tissue>
    </source>
</reference>
<sequence length="73" mass="8448">MELERFDAHVNVTDKSDSAYGCVSQRVGVFLAGRCFEAGNLSDLNHPLHHLATTLKRFYRLELKNREEEIRLE</sequence>
<keyword evidence="2" id="KW-1185">Reference proteome</keyword>
<proteinExistence type="predicted"/>
<accession>A0ABR3MRF8</accession>